<dbReference type="RefSeq" id="YP_009950037.1">
    <property type="nucleotide sequence ID" value="NC_051586.1"/>
</dbReference>
<gene>
    <name evidence="2" type="primary">87</name>
    <name evidence="2" type="ORF">PBI_IMVUBU_87</name>
</gene>
<evidence type="ECO:0000256" key="1">
    <source>
        <dbReference type="SAM" id="MobiDB-lite"/>
    </source>
</evidence>
<evidence type="ECO:0008006" key="4">
    <source>
        <dbReference type="Google" id="ProtNLM"/>
    </source>
</evidence>
<proteinExistence type="predicted"/>
<keyword evidence="3" id="KW-1185">Reference proteome</keyword>
<evidence type="ECO:0000313" key="3">
    <source>
        <dbReference type="Proteomes" id="UP000464404"/>
    </source>
</evidence>
<sequence>MTRPEPQPGSKRAAGCRGSNKDTRKLLDAIRAAGGEVRPHRGKDGHYKVYLDGEYLGGIAGTPSDWRARANDIARLRRGGLNIDSKGRYAP</sequence>
<dbReference type="KEGG" id="vg:60321446"/>
<accession>A0A6B9L7J0</accession>
<evidence type="ECO:0000313" key="2">
    <source>
        <dbReference type="EMBL" id="QHB37827.1"/>
    </source>
</evidence>
<name>A0A6B9L7J0_9CAUD</name>
<reference evidence="2 3" key="1">
    <citation type="submission" date="2019-12" db="EMBL/GenBank/DDBJ databases">
        <authorList>
            <person name="Garlena R.A."/>
            <person name="Russell D.A."/>
            <person name="Pope W.H."/>
            <person name="Jacobs-Sera D."/>
            <person name="Hatfull G.F."/>
        </authorList>
    </citation>
    <scope>NUCLEOTIDE SEQUENCE [LARGE SCALE GENOMIC DNA]</scope>
</reference>
<dbReference type="EMBL" id="MN813693">
    <property type="protein sequence ID" value="QHB37827.1"/>
    <property type="molecule type" value="Genomic_DNA"/>
</dbReference>
<dbReference type="Proteomes" id="UP000464404">
    <property type="component" value="Segment"/>
</dbReference>
<organism evidence="2 3">
    <name type="scientific">Mycobacterium phage Imvubu</name>
    <dbReference type="NCBI Taxonomy" id="2686233"/>
    <lineage>
        <taxon>Viruses</taxon>
        <taxon>Duplodnaviria</taxon>
        <taxon>Heunggongvirae</taxon>
        <taxon>Uroviricota</taxon>
        <taxon>Caudoviricetes</taxon>
        <taxon>Bclasvirinae</taxon>
        <taxon>Imvubuvirus</taxon>
        <taxon>Imvubuvirus imvubu</taxon>
    </lineage>
</organism>
<dbReference type="GeneID" id="60321446"/>
<protein>
    <recommendedName>
        <fullName evidence="4">HicA-like toxin</fullName>
    </recommendedName>
</protein>
<feature type="region of interest" description="Disordered" evidence="1">
    <location>
        <begin position="1"/>
        <end position="22"/>
    </location>
</feature>